<feature type="region of interest" description="Disordered" evidence="1">
    <location>
        <begin position="45"/>
        <end position="74"/>
    </location>
</feature>
<sequence length="423" mass="48044">MAQSEELLDAPDGSAYTWILDHWLRYPATYEIPLRTMYDLNCNSMRQQGAHPPETSSTPQSSHSSKSSQSSHDFSLDQAASFKAQLSNQIARLPSQPCSLPPSFITNFLRRCFAPQFEDVDFHQALTALDYLRDLETRRRRELTEAVQRLNLKPEDMKDSDLGRKYPGLSTWIESMKTKTNRVESLYSQVYINLRRWTLINEMMTEPYNKANCIAMLNTLFPPVSDFTTATPQLTPQVLKSQRDGFFRYIKAMDTNDKQILDQIVRHGAQGGEKNGWPLVRDALDKYLRTANEIIDECSAIDPSSLMKRSQNAIATRVEKWIQVLALRLQSAVAVAAMISGGSLLERLARELRKNREGKSNGLKKTKSNIALAVRTENVPSHSADSSLFDIDDQKRKRLIWEAKSRKRTHSKQASAESLGARS</sequence>
<protein>
    <submittedName>
        <fullName evidence="2">Uncharacterized protein</fullName>
    </submittedName>
</protein>
<proteinExistence type="predicted"/>
<dbReference type="AlphaFoldDB" id="A0A3A2ZE89"/>
<feature type="compositionally biased region" description="Low complexity" evidence="1">
    <location>
        <begin position="55"/>
        <end position="72"/>
    </location>
</feature>
<reference evidence="3" key="1">
    <citation type="submission" date="2017-02" db="EMBL/GenBank/DDBJ databases">
        <authorList>
            <person name="Tafer H."/>
            <person name="Lopandic K."/>
        </authorList>
    </citation>
    <scope>NUCLEOTIDE SEQUENCE [LARGE SCALE GENOMIC DNA]</scope>
    <source>
        <strain evidence="3">CBS 366.77</strain>
    </source>
</reference>
<dbReference type="EMBL" id="MVGC01000288">
    <property type="protein sequence ID" value="RJE20643.1"/>
    <property type="molecule type" value="Genomic_DNA"/>
</dbReference>
<gene>
    <name evidence="2" type="ORF">PHISCL_07009</name>
</gene>
<keyword evidence="3" id="KW-1185">Reference proteome</keyword>
<evidence type="ECO:0000313" key="2">
    <source>
        <dbReference type="EMBL" id="RJE20643.1"/>
    </source>
</evidence>
<name>A0A3A2ZE89_9EURO</name>
<evidence type="ECO:0000313" key="3">
    <source>
        <dbReference type="Proteomes" id="UP000266188"/>
    </source>
</evidence>
<dbReference type="Proteomes" id="UP000266188">
    <property type="component" value="Unassembled WGS sequence"/>
</dbReference>
<evidence type="ECO:0000256" key="1">
    <source>
        <dbReference type="SAM" id="MobiDB-lite"/>
    </source>
</evidence>
<dbReference type="STRING" id="2070753.A0A3A2ZE89"/>
<organism evidence="2 3">
    <name type="scientific">Aspergillus sclerotialis</name>
    <dbReference type="NCBI Taxonomy" id="2070753"/>
    <lineage>
        <taxon>Eukaryota</taxon>
        <taxon>Fungi</taxon>
        <taxon>Dikarya</taxon>
        <taxon>Ascomycota</taxon>
        <taxon>Pezizomycotina</taxon>
        <taxon>Eurotiomycetes</taxon>
        <taxon>Eurotiomycetidae</taxon>
        <taxon>Eurotiales</taxon>
        <taxon>Aspergillaceae</taxon>
        <taxon>Aspergillus</taxon>
        <taxon>Aspergillus subgen. Polypaecilum</taxon>
    </lineage>
</organism>
<feature type="region of interest" description="Disordered" evidence="1">
    <location>
        <begin position="402"/>
        <end position="423"/>
    </location>
</feature>
<dbReference type="OrthoDB" id="3533623at2759"/>
<accession>A0A3A2ZE89</accession>
<comment type="caution">
    <text evidence="2">The sequence shown here is derived from an EMBL/GenBank/DDBJ whole genome shotgun (WGS) entry which is preliminary data.</text>
</comment>